<gene>
    <name evidence="2" type="ORF">JKF63_07534</name>
</gene>
<keyword evidence="3" id="KW-1185">Reference proteome</keyword>
<feature type="compositionally biased region" description="Polar residues" evidence="1">
    <location>
        <begin position="236"/>
        <end position="254"/>
    </location>
</feature>
<sequence>MSSPEKHAGEDDSSRRTPNTCTPERQAYHDDDDDDDVIRRRDHDDAGTAVSHSSDVSSSSLSSLVVTSLSSRSSSSTLVAASSSGTPQSFQGHHHRCNHLSALRGDDHRVTPCDVNNRVSTTASRRVQISEHTRFTSVLAAGGRCVDTAGPTSPPFCCHRDGGTGCEPSRSQNFVWWRSSAKSTMGTAPTEACEMHPYCSSPHSPLSPPPSRHGAADVDVLSRDVAAAPPAAATKQRLSTSPLLTTASGVSLGSPTPLPPTHPRRSSSTQSAVAKSFSPHITGGGGAALSPQSRLASKGMCSASPLHQGEGEVCLQRNHSGRSVSLTTPTPHQTLRRSFSFTSGVWPSQAPDCEASPYRIHCPLSVTAGAHATPSAPRTFLAGERQHERTVSTCSSVHSVSSLARPSVPLPPSPIGTTSNMMAAVWVDLPLSQPASRCATPLKRNSDTYPPPRRRRTTPRRSSCSPSSVASTLAASIASSLEGCGHMLSTAGGVRINAHRLLVTASTQTDDDTLIKDGGGTPTPLPHCPHANSLSGCSYVTDGGCGDAAHFLSMGDPLRSEVSALATAASASVSSTSAEVSQRSLLMSIADICLDDSPGDVVLDGQLGRRGSGRVAADRVAATTTTDTPTPLSPEVASKVDNLRKGGRPSHVFAAPQGAVCVCHPASMDMLSLRGGAQTAAVIEGGVSKPNVAVAAPQEKALTSSSTPSLGALLAPKQADSLPAVRSPPLTMTGDAGAGQNLSLAPEDEERRDALEVTLSVSCSAASPSGATDETSAPPSQTHSLNEEVRQLRAELSTMRLHYAEVVQQLRQMQEKFAAAGVTPDLTNSSASVRAPGVVQQAKTEEVPSVTPPALPAASPASPLRSVSGQGYIAPLESLLESPSSASRNSNGSVADAVTTLDHVREALQRTRQRVAY</sequence>
<dbReference type="RefSeq" id="XP_067758896.1">
    <property type="nucleotide sequence ID" value="XM_067903471.1"/>
</dbReference>
<dbReference type="GeneID" id="94293548"/>
<dbReference type="EMBL" id="JAFJZO010000012">
    <property type="protein sequence ID" value="KAG5509889.1"/>
    <property type="molecule type" value="Genomic_DNA"/>
</dbReference>
<dbReference type="KEGG" id="phet:94293548"/>
<evidence type="ECO:0000313" key="2">
    <source>
        <dbReference type="EMBL" id="KAG5509889.1"/>
    </source>
</evidence>
<feature type="region of interest" description="Disordered" evidence="1">
    <location>
        <begin position="228"/>
        <end position="274"/>
    </location>
</feature>
<evidence type="ECO:0000313" key="3">
    <source>
        <dbReference type="Proteomes" id="UP000674318"/>
    </source>
</evidence>
<feature type="compositionally biased region" description="Polar residues" evidence="1">
    <location>
        <begin position="759"/>
        <end position="784"/>
    </location>
</feature>
<feature type="compositionally biased region" description="Basic and acidic residues" evidence="1">
    <location>
        <begin position="1"/>
        <end position="15"/>
    </location>
</feature>
<evidence type="ECO:0000256" key="1">
    <source>
        <dbReference type="SAM" id="MobiDB-lite"/>
    </source>
</evidence>
<name>A0A836IHY6_9TRYP</name>
<feature type="compositionally biased region" description="Low complexity" evidence="1">
    <location>
        <begin position="48"/>
        <end position="61"/>
    </location>
</feature>
<protein>
    <submittedName>
        <fullName evidence="2">Uncharacterized protein</fullName>
    </submittedName>
</protein>
<feature type="region of interest" description="Disordered" evidence="1">
    <location>
        <begin position="437"/>
        <end position="467"/>
    </location>
</feature>
<dbReference type="AlphaFoldDB" id="A0A836IHY6"/>
<feature type="region of interest" description="Disordered" evidence="1">
    <location>
        <begin position="1"/>
        <end position="61"/>
    </location>
</feature>
<reference evidence="2 3" key="1">
    <citation type="submission" date="2021-02" db="EMBL/GenBank/DDBJ databases">
        <title>Porcisia hertigi Genome sequencing and assembly.</title>
        <authorList>
            <person name="Almutairi H."/>
            <person name="Gatherer D."/>
        </authorList>
    </citation>
    <scope>NUCLEOTIDE SEQUENCE [LARGE SCALE GENOMIC DNA]</scope>
    <source>
        <strain evidence="2 3">C119</strain>
    </source>
</reference>
<organism evidence="2 3">
    <name type="scientific">Porcisia hertigi</name>
    <dbReference type="NCBI Taxonomy" id="2761500"/>
    <lineage>
        <taxon>Eukaryota</taxon>
        <taxon>Discoba</taxon>
        <taxon>Euglenozoa</taxon>
        <taxon>Kinetoplastea</taxon>
        <taxon>Metakinetoplastina</taxon>
        <taxon>Trypanosomatida</taxon>
        <taxon>Trypanosomatidae</taxon>
        <taxon>Leishmaniinae</taxon>
        <taxon>Porcisia</taxon>
    </lineage>
</organism>
<comment type="caution">
    <text evidence="2">The sequence shown here is derived from an EMBL/GenBank/DDBJ whole genome shotgun (WGS) entry which is preliminary data.</text>
</comment>
<feature type="compositionally biased region" description="Basic and acidic residues" evidence="1">
    <location>
        <begin position="37"/>
        <end position="46"/>
    </location>
</feature>
<feature type="region of interest" description="Disordered" evidence="1">
    <location>
        <begin position="722"/>
        <end position="785"/>
    </location>
</feature>
<proteinExistence type="predicted"/>
<dbReference type="OrthoDB" id="267782at2759"/>
<accession>A0A836IHY6</accession>
<dbReference type="Proteomes" id="UP000674318">
    <property type="component" value="Unassembled WGS sequence"/>
</dbReference>